<feature type="transmembrane region" description="Helical" evidence="1">
    <location>
        <begin position="6"/>
        <end position="28"/>
    </location>
</feature>
<dbReference type="RefSeq" id="WP_200804740.1">
    <property type="nucleotide sequence ID" value="NZ_FUWY01000001.1"/>
</dbReference>
<dbReference type="Pfam" id="PF06177">
    <property type="entry name" value="QueT"/>
    <property type="match status" value="1"/>
</dbReference>
<keyword evidence="1" id="KW-0812">Transmembrane</keyword>
<dbReference type="PIRSF" id="PIRSF031501">
    <property type="entry name" value="QueT"/>
    <property type="match status" value="1"/>
</dbReference>
<accession>A0A1T4KNH4</accession>
<evidence type="ECO:0000313" key="2">
    <source>
        <dbReference type="EMBL" id="SJZ43959.1"/>
    </source>
</evidence>
<keyword evidence="1" id="KW-0472">Membrane</keyword>
<reference evidence="3" key="1">
    <citation type="submission" date="2017-02" db="EMBL/GenBank/DDBJ databases">
        <authorList>
            <person name="Varghese N."/>
            <person name="Submissions S."/>
        </authorList>
    </citation>
    <scope>NUCLEOTIDE SEQUENCE [LARGE SCALE GENOMIC DNA]</scope>
    <source>
        <strain evidence="3">ATCC 25662</strain>
    </source>
</reference>
<sequence length="172" mass="18492">MNARLKRFTIIAMIAAVYTVVSVALAPITYGNIQVRIAEALTLLPIIYPPAIWGVTLGCALTNLVGAMTGMNILGFMDVFVGTFATFLAAVCTYRLRNIEFKGLPLLAAFMPVLFNAIIIGLELAVVFFPATITSGFIISALEVGFGELVSCFVIGIPLIKVLAKTKIFKEI</sequence>
<dbReference type="PANTHER" id="PTHR40044">
    <property type="entry name" value="INTEGRAL MEMBRANE PROTEIN-RELATED"/>
    <property type="match status" value="1"/>
</dbReference>
<dbReference type="Proteomes" id="UP000243297">
    <property type="component" value="Unassembled WGS sequence"/>
</dbReference>
<gene>
    <name evidence="2" type="ORF">SAMN02745191_0625</name>
</gene>
<dbReference type="InterPro" id="IPR010387">
    <property type="entry name" value="QueT"/>
</dbReference>
<proteinExistence type="predicted"/>
<evidence type="ECO:0000256" key="1">
    <source>
        <dbReference type="SAM" id="Phobius"/>
    </source>
</evidence>
<name>A0A1T4KNH4_9FIRM</name>
<feature type="transmembrane region" description="Helical" evidence="1">
    <location>
        <begin position="106"/>
        <end position="131"/>
    </location>
</feature>
<dbReference type="STRING" id="118967.SAMN02745191_0625"/>
<organism evidence="2 3">
    <name type="scientific">Anaerorhabdus furcosa</name>
    <dbReference type="NCBI Taxonomy" id="118967"/>
    <lineage>
        <taxon>Bacteria</taxon>
        <taxon>Bacillati</taxon>
        <taxon>Bacillota</taxon>
        <taxon>Erysipelotrichia</taxon>
        <taxon>Erysipelotrichales</taxon>
        <taxon>Erysipelotrichaceae</taxon>
        <taxon>Anaerorhabdus</taxon>
    </lineage>
</organism>
<feature type="transmembrane region" description="Helical" evidence="1">
    <location>
        <begin position="40"/>
        <end position="67"/>
    </location>
</feature>
<keyword evidence="1" id="KW-1133">Transmembrane helix</keyword>
<dbReference type="PANTHER" id="PTHR40044:SF1">
    <property type="entry name" value="INTEGRAL MEMBRANE PROTEIN"/>
    <property type="match status" value="1"/>
</dbReference>
<keyword evidence="3" id="KW-1185">Reference proteome</keyword>
<feature type="transmembrane region" description="Helical" evidence="1">
    <location>
        <begin position="137"/>
        <end position="160"/>
    </location>
</feature>
<evidence type="ECO:0000313" key="3">
    <source>
        <dbReference type="Proteomes" id="UP000243297"/>
    </source>
</evidence>
<dbReference type="AlphaFoldDB" id="A0A1T4KNH4"/>
<protein>
    <submittedName>
        <fullName evidence="2">Uncharacterized membrane protein</fullName>
    </submittedName>
</protein>
<feature type="transmembrane region" description="Helical" evidence="1">
    <location>
        <begin position="73"/>
        <end position="94"/>
    </location>
</feature>
<dbReference type="EMBL" id="FUWY01000001">
    <property type="protein sequence ID" value="SJZ43959.1"/>
    <property type="molecule type" value="Genomic_DNA"/>
</dbReference>